<evidence type="ECO:0008006" key="4">
    <source>
        <dbReference type="Google" id="ProtNLM"/>
    </source>
</evidence>
<dbReference type="GeneID" id="28769567"/>
<proteinExistence type="predicted"/>
<feature type="chain" id="PRO_5008057317" description="Secreted protein" evidence="1">
    <location>
        <begin position="24"/>
        <end position="155"/>
    </location>
</feature>
<evidence type="ECO:0000313" key="3">
    <source>
        <dbReference type="Proteomes" id="UP000077069"/>
    </source>
</evidence>
<dbReference type="InParanoid" id="A0A177BTY5"/>
<keyword evidence="1" id="KW-0732">Signal</keyword>
<sequence>MRSTAFLALLISAPLFPFCPLQALLLNIADDVRQPHPSSSRRRKLEARHQSPIHACARAYAGLVEPLSLLWTGRCYQSLFPPPPFPFEADDCVVLVPLSQSQHSWITSLSFGRWSKGFRQSLRPCPGRSPAWHVHLGRSRTYLTYCQDSTVPLLT</sequence>
<dbReference type="RefSeq" id="XP_018029238.1">
    <property type="nucleotide sequence ID" value="XM_018186081.1"/>
</dbReference>
<protein>
    <recommendedName>
        <fullName evidence="4">Secreted protein</fullName>
    </recommendedName>
</protein>
<accession>A0A177BTY5</accession>
<keyword evidence="3" id="KW-1185">Reference proteome</keyword>
<dbReference type="EMBL" id="KV441563">
    <property type="protein sequence ID" value="OAF98872.1"/>
    <property type="molecule type" value="Genomic_DNA"/>
</dbReference>
<dbReference type="AlphaFoldDB" id="A0A177BTY5"/>
<gene>
    <name evidence="2" type="ORF">CC84DRAFT_408697</name>
</gene>
<evidence type="ECO:0000313" key="2">
    <source>
        <dbReference type="EMBL" id="OAF98872.1"/>
    </source>
</evidence>
<name>A0A177BTY5_9PLEO</name>
<feature type="signal peptide" evidence="1">
    <location>
        <begin position="1"/>
        <end position="23"/>
    </location>
</feature>
<dbReference type="Proteomes" id="UP000077069">
    <property type="component" value="Unassembled WGS sequence"/>
</dbReference>
<reference evidence="2 3" key="1">
    <citation type="submission" date="2016-05" db="EMBL/GenBank/DDBJ databases">
        <title>Comparative analysis of secretome profiles of manganese(II)-oxidizing ascomycete fungi.</title>
        <authorList>
            <consortium name="DOE Joint Genome Institute"/>
            <person name="Zeiner C.A."/>
            <person name="Purvine S.O."/>
            <person name="Zink E.M."/>
            <person name="Wu S."/>
            <person name="Pasa-Tolic L."/>
            <person name="Chaput D.L."/>
            <person name="Haridas S."/>
            <person name="Grigoriev I.V."/>
            <person name="Santelli C.M."/>
            <person name="Hansel C.M."/>
        </authorList>
    </citation>
    <scope>NUCLEOTIDE SEQUENCE [LARGE SCALE GENOMIC DNA]</scope>
    <source>
        <strain evidence="2 3">AP3s5-JAC2a</strain>
    </source>
</reference>
<organism evidence="2 3">
    <name type="scientific">Paraphaeosphaeria sporulosa</name>
    <dbReference type="NCBI Taxonomy" id="1460663"/>
    <lineage>
        <taxon>Eukaryota</taxon>
        <taxon>Fungi</taxon>
        <taxon>Dikarya</taxon>
        <taxon>Ascomycota</taxon>
        <taxon>Pezizomycotina</taxon>
        <taxon>Dothideomycetes</taxon>
        <taxon>Pleosporomycetidae</taxon>
        <taxon>Pleosporales</taxon>
        <taxon>Massarineae</taxon>
        <taxon>Didymosphaeriaceae</taxon>
        <taxon>Paraphaeosphaeria</taxon>
    </lineage>
</organism>
<evidence type="ECO:0000256" key="1">
    <source>
        <dbReference type="SAM" id="SignalP"/>
    </source>
</evidence>